<feature type="transmembrane region" description="Helical" evidence="2">
    <location>
        <begin position="528"/>
        <end position="548"/>
    </location>
</feature>
<dbReference type="PANTHER" id="PTHR43849:SF2">
    <property type="entry name" value="BLL3936 PROTEIN"/>
    <property type="match status" value="1"/>
</dbReference>
<evidence type="ECO:0000313" key="5">
    <source>
        <dbReference type="Proteomes" id="UP000220034"/>
    </source>
</evidence>
<evidence type="ECO:0000313" key="4">
    <source>
        <dbReference type="EMBL" id="SOH94953.1"/>
    </source>
</evidence>
<keyword evidence="1" id="KW-0813">Transport</keyword>
<dbReference type="GO" id="GO:0005886">
    <property type="term" value="C:plasma membrane"/>
    <property type="evidence" value="ECO:0007669"/>
    <property type="project" value="UniProtKB-SubCell"/>
</dbReference>
<dbReference type="Proteomes" id="UP000220034">
    <property type="component" value="Unassembled WGS sequence"/>
</dbReference>
<dbReference type="GO" id="GO:0022857">
    <property type="term" value="F:transmembrane transporter activity"/>
    <property type="evidence" value="ECO:0007669"/>
    <property type="project" value="UniProtKB-UniRule"/>
</dbReference>
<dbReference type="AlphaFoldDB" id="A0A2C9CUR9"/>
<name>A0A2C9CUR9_9RHOB</name>
<keyword evidence="1" id="KW-1003">Cell membrane</keyword>
<sequence>MSHETENEQVDRPNWLIAIIAAFVPLAALAQAIDLPRQFGFVLYKEQVLAAVLAASMALVFITTRAVKAAKGAPVPWYDWIAAAASVGTVGYLAYNYQTITFIMAYRPTYLVVLCAVLLLLLLEACRRCAGLGLTGVVAFFTIYAFWGYVLPPEIAAQQIGPDRLAIYLALDPNALLGSPLMIAVTIVTLFVLFGNWLTSAGGTIFFTDLATALMGRHRGGAAKVSVVGSMLFGSISGSAVANVMATGVVTIQTMIRSGFPRLKAGAVEAAASTGGQLAPPIMGAAAFLMAEFLQVPYGTIMLAAVIPALFYYFAIFVGVDLTAAREGIHGLDTSMLLKKSTVLRKGWFFVLPFAVLLCAIFILNERPERAVAYAGAVVIAVGILLGYNGHRMPIKGIWRAVVSAGMAGKDIVVICAAAGVVIGALNVSGIGFALTIQLVELGATSLLALLVIAALLCIILGMGMPSTGVYVLLAALVVPALIRSGVEPLSAHFFVFYFGMLSMISPPIALAAYAAASLTGEGPMRTAVAACALGWTAFVVPFLFVFSPSLLMQGNVAQIALAVMTGLGGIVMITGASVGFLIRRMGVLHRVISAVAGVLLLIDFSDVVMSITVNAAGAGVAAVLIVTERRAQHGAAPQPATDL</sequence>
<feature type="transmembrane region" description="Helical" evidence="2">
    <location>
        <begin position="343"/>
        <end position="365"/>
    </location>
</feature>
<dbReference type="Pfam" id="PF06808">
    <property type="entry name" value="DctM"/>
    <property type="match status" value="1"/>
</dbReference>
<feature type="transmembrane region" description="Helical" evidence="2">
    <location>
        <begin position="443"/>
        <end position="463"/>
    </location>
</feature>
<dbReference type="InterPro" id="IPR010656">
    <property type="entry name" value="DctM"/>
</dbReference>
<feature type="transmembrane region" description="Helical" evidence="2">
    <location>
        <begin position="609"/>
        <end position="627"/>
    </location>
</feature>
<dbReference type="InterPro" id="IPR011853">
    <property type="entry name" value="TRAP_DctM-Dct_fused"/>
</dbReference>
<reference evidence="5" key="1">
    <citation type="submission" date="2017-09" db="EMBL/GenBank/DDBJ databases">
        <authorList>
            <person name="Varghese N."/>
            <person name="Submissions S."/>
        </authorList>
    </citation>
    <scope>NUCLEOTIDE SEQUENCE [LARGE SCALE GENOMIC DNA]</scope>
    <source>
        <strain evidence="5">C7</strain>
    </source>
</reference>
<keyword evidence="2" id="KW-0812">Transmembrane</keyword>
<dbReference type="PANTHER" id="PTHR43849">
    <property type="entry name" value="BLL3936 PROTEIN"/>
    <property type="match status" value="1"/>
</dbReference>
<keyword evidence="2" id="KW-1133">Transmembrane helix</keyword>
<proteinExistence type="predicted"/>
<dbReference type="OrthoDB" id="9759894at2"/>
<comment type="function">
    <text evidence="1">Part of the tripartite ATP-independent periplasmic (TRAP) transport system.</text>
</comment>
<feature type="transmembrane region" description="Helical" evidence="2">
    <location>
        <begin position="412"/>
        <end position="437"/>
    </location>
</feature>
<keyword evidence="1" id="KW-0997">Cell inner membrane</keyword>
<feature type="transmembrane region" description="Helical" evidence="2">
    <location>
        <begin position="560"/>
        <end position="583"/>
    </location>
</feature>
<dbReference type="RefSeq" id="WP_097931025.1">
    <property type="nucleotide sequence ID" value="NZ_OCTN01000006.1"/>
</dbReference>
<feature type="transmembrane region" description="Helical" evidence="2">
    <location>
        <begin position="181"/>
        <end position="207"/>
    </location>
</feature>
<feature type="transmembrane region" description="Helical" evidence="2">
    <location>
        <begin position="77"/>
        <end position="95"/>
    </location>
</feature>
<comment type="subcellular location">
    <subcellularLocation>
        <location evidence="1">Cell inner membrane</location>
        <topology evidence="1">Multi-pass membrane protein</topology>
    </subcellularLocation>
</comment>
<feature type="transmembrane region" description="Helical" evidence="2">
    <location>
        <begin position="298"/>
        <end position="322"/>
    </location>
</feature>
<feature type="transmembrane region" description="Helical" evidence="2">
    <location>
        <begin position="470"/>
        <end position="487"/>
    </location>
</feature>
<evidence type="ECO:0000256" key="1">
    <source>
        <dbReference type="RuleBase" id="RU369079"/>
    </source>
</evidence>
<keyword evidence="5" id="KW-1185">Reference proteome</keyword>
<feature type="transmembrane region" description="Helical" evidence="2">
    <location>
        <begin position="101"/>
        <end position="123"/>
    </location>
</feature>
<organism evidence="4 5">
    <name type="scientific">Pontivivens marinum</name>
    <dbReference type="NCBI Taxonomy" id="1690039"/>
    <lineage>
        <taxon>Bacteria</taxon>
        <taxon>Pseudomonadati</taxon>
        <taxon>Pseudomonadota</taxon>
        <taxon>Alphaproteobacteria</taxon>
        <taxon>Rhodobacterales</taxon>
        <taxon>Paracoccaceae</taxon>
        <taxon>Pontivivens</taxon>
    </lineage>
</organism>
<feature type="transmembrane region" description="Helical" evidence="2">
    <location>
        <begin position="48"/>
        <end position="65"/>
    </location>
</feature>
<feature type="transmembrane region" description="Helical" evidence="2">
    <location>
        <begin position="493"/>
        <end position="516"/>
    </location>
</feature>
<dbReference type="NCBIfam" id="TIGR02123">
    <property type="entry name" value="TRAP_fused"/>
    <property type="match status" value="1"/>
</dbReference>
<accession>A0A2C9CUR9</accession>
<feature type="transmembrane region" description="Helical" evidence="2">
    <location>
        <begin position="227"/>
        <end position="252"/>
    </location>
</feature>
<keyword evidence="2" id="KW-0472">Membrane</keyword>
<evidence type="ECO:0000256" key="2">
    <source>
        <dbReference type="SAM" id="Phobius"/>
    </source>
</evidence>
<evidence type="ECO:0000259" key="3">
    <source>
        <dbReference type="Pfam" id="PF06808"/>
    </source>
</evidence>
<feature type="domain" description="TRAP C4-dicarboxylate transport system permease DctM subunit" evidence="3">
    <location>
        <begin position="118"/>
        <end position="558"/>
    </location>
</feature>
<protein>
    <submittedName>
        <fullName evidence="4">TRAP transporter, 4TM/12TM fusion protein</fullName>
    </submittedName>
</protein>
<gene>
    <name evidence="4" type="ORF">SAMN06273572_106104</name>
</gene>
<dbReference type="EMBL" id="OCTN01000006">
    <property type="protein sequence ID" value="SOH94953.1"/>
    <property type="molecule type" value="Genomic_DNA"/>
</dbReference>
<feature type="transmembrane region" description="Helical" evidence="2">
    <location>
        <begin position="130"/>
        <end position="150"/>
    </location>
</feature>
<feature type="transmembrane region" description="Helical" evidence="2">
    <location>
        <begin position="371"/>
        <end position="391"/>
    </location>
</feature>